<gene>
    <name evidence="2" type="ORF">SAMN05421877_102294</name>
</gene>
<dbReference type="Proteomes" id="UP000236731">
    <property type="component" value="Unassembled WGS sequence"/>
</dbReference>
<evidence type="ECO:0000313" key="2">
    <source>
        <dbReference type="EMBL" id="SEF74276.1"/>
    </source>
</evidence>
<dbReference type="RefSeq" id="WP_103905305.1">
    <property type="nucleotide sequence ID" value="NZ_CP049246.1"/>
</dbReference>
<reference evidence="3" key="1">
    <citation type="submission" date="2016-10" db="EMBL/GenBank/DDBJ databases">
        <authorList>
            <person name="Varghese N."/>
            <person name="Submissions S."/>
        </authorList>
    </citation>
    <scope>NUCLEOTIDE SEQUENCE [LARGE SCALE GENOMIC DNA]</scope>
    <source>
        <strain evidence="3">DSM 22361</strain>
    </source>
</reference>
<feature type="domain" description="DUF1543" evidence="1">
    <location>
        <begin position="17"/>
        <end position="67"/>
    </location>
</feature>
<protein>
    <recommendedName>
        <fullName evidence="1">DUF1543 domain-containing protein</fullName>
    </recommendedName>
</protein>
<feature type="domain" description="DUF1543" evidence="1">
    <location>
        <begin position="94"/>
        <end position="143"/>
    </location>
</feature>
<name>A0A1H5UGW6_9SPHI</name>
<organism evidence="2 3">
    <name type="scientific">Sphingobacterium lactis</name>
    <dbReference type="NCBI Taxonomy" id="797291"/>
    <lineage>
        <taxon>Bacteria</taxon>
        <taxon>Pseudomonadati</taxon>
        <taxon>Bacteroidota</taxon>
        <taxon>Sphingobacteriia</taxon>
        <taxon>Sphingobacteriales</taxon>
        <taxon>Sphingobacteriaceae</taxon>
        <taxon>Sphingobacterium</taxon>
    </lineage>
</organism>
<keyword evidence="3" id="KW-1185">Reference proteome</keyword>
<dbReference type="EMBL" id="FNUT01000002">
    <property type="protein sequence ID" value="SEF74276.1"/>
    <property type="molecule type" value="Genomic_DNA"/>
</dbReference>
<dbReference type="Pfam" id="PF07566">
    <property type="entry name" value="DUF1543"/>
    <property type="match status" value="2"/>
</dbReference>
<evidence type="ECO:0000259" key="1">
    <source>
        <dbReference type="Pfam" id="PF07566"/>
    </source>
</evidence>
<sequence length="183" mass="21206">MNYLFMLVIGGKLDGRFTEQHDVFFGIAAELKELVPALHAFWPALEGKMHIDSWRKVTKVDGFRIQVVERGAEDNTPEERLYFVNLGGYKPEDMEEYHYKQLVVASNLAEATKQAKESVWWKHHTSSHIDDKYGIDVDDIYEITDMLPQAFKEKYSLQLQPDAELPEDRLEVGYLKISKLLAQ</sequence>
<dbReference type="Gene3D" id="3.10.20.10">
    <property type="match status" value="2"/>
</dbReference>
<dbReference type="OrthoDB" id="850243at2"/>
<accession>A0A1H5UGW6</accession>
<proteinExistence type="predicted"/>
<evidence type="ECO:0000313" key="3">
    <source>
        <dbReference type="Proteomes" id="UP000236731"/>
    </source>
</evidence>
<dbReference type="InterPro" id="IPR011440">
    <property type="entry name" value="DUF1543"/>
</dbReference>
<dbReference type="AlphaFoldDB" id="A0A1H5UGW6"/>